<dbReference type="Proteomes" id="UP000464374">
    <property type="component" value="Chromosome"/>
</dbReference>
<evidence type="ECO:0000313" key="2">
    <source>
        <dbReference type="Proteomes" id="UP000464374"/>
    </source>
</evidence>
<dbReference type="KEGG" id="trz:GWP43_10990"/>
<gene>
    <name evidence="1" type="ORF">GWP43_10990</name>
</gene>
<reference evidence="1 2" key="1">
    <citation type="submission" date="2020-01" db="EMBL/GenBank/DDBJ databases">
        <title>Complete genome sequence of a human oral phylogroup 1 Treponema sp. strain ATCC 700766, originally isolated from periodontitis dental plaque.</title>
        <authorList>
            <person name="Chan Y."/>
            <person name="Huo Y.-B."/>
            <person name="Yu X.-L."/>
            <person name="Zeng H."/>
            <person name="Leung W.-K."/>
            <person name="Watt R.M."/>
        </authorList>
    </citation>
    <scope>NUCLEOTIDE SEQUENCE [LARGE SCALE GENOMIC DNA]</scope>
    <source>
        <strain evidence="1 2">OMZ 804</strain>
    </source>
</reference>
<dbReference type="EMBL" id="CP048020">
    <property type="protein sequence ID" value="QHX43885.1"/>
    <property type="molecule type" value="Genomic_DNA"/>
</dbReference>
<protein>
    <submittedName>
        <fullName evidence="1">Uncharacterized protein</fullName>
    </submittedName>
</protein>
<organism evidence="1 2">
    <name type="scientific">Treponema vincentii</name>
    <dbReference type="NCBI Taxonomy" id="69710"/>
    <lineage>
        <taxon>Bacteria</taxon>
        <taxon>Pseudomonadati</taxon>
        <taxon>Spirochaetota</taxon>
        <taxon>Spirochaetia</taxon>
        <taxon>Spirochaetales</taxon>
        <taxon>Treponemataceae</taxon>
        <taxon>Treponema</taxon>
    </lineage>
</organism>
<dbReference type="AlphaFoldDB" id="A0A6P1Y2Y0"/>
<accession>A0A6P1Y2Y0</accession>
<sequence>MKKEIIINFLNKHWDEFTTLLSGITNAMPSRTLMEEIPDDLCEFTNLLSKILAVRQMYTTDKQKGLLEKAQQFRKNDSSYNREEHASIIVKNGLFMVQPQQYNETLDSSFKTLVDSVL</sequence>
<evidence type="ECO:0000313" key="1">
    <source>
        <dbReference type="EMBL" id="QHX43885.1"/>
    </source>
</evidence>
<proteinExistence type="predicted"/>
<name>A0A6P1Y2Y0_9SPIR</name>